<gene>
    <name evidence="2" type="ORF">CALVIDRAFT_416513</name>
</gene>
<sequence>MAEEVSPDHQECAHLFGPVPGGICLSVRRPELRFLQSDLLEGIVDSDLVTSINTLLHPSGGSPHLLDLSRRLNFVGGVVCTAYLKGDLSLLESDITDALYQMLRGVLSRKAKTARLGPGPRSAGLLQWFRGYGYHTECGGQTSSRNSRSERGPRAGVPAYATASQ</sequence>
<feature type="region of interest" description="Disordered" evidence="1">
    <location>
        <begin position="138"/>
        <end position="165"/>
    </location>
</feature>
<evidence type="ECO:0000256" key="1">
    <source>
        <dbReference type="SAM" id="MobiDB-lite"/>
    </source>
</evidence>
<keyword evidence="3" id="KW-1185">Reference proteome</keyword>
<name>A0A167PEP6_CALVF</name>
<organism evidence="2 3">
    <name type="scientific">Calocera viscosa (strain TUFC12733)</name>
    <dbReference type="NCBI Taxonomy" id="1330018"/>
    <lineage>
        <taxon>Eukaryota</taxon>
        <taxon>Fungi</taxon>
        <taxon>Dikarya</taxon>
        <taxon>Basidiomycota</taxon>
        <taxon>Agaricomycotina</taxon>
        <taxon>Dacrymycetes</taxon>
        <taxon>Dacrymycetales</taxon>
        <taxon>Dacrymycetaceae</taxon>
        <taxon>Calocera</taxon>
    </lineage>
</organism>
<protein>
    <submittedName>
        <fullName evidence="2">Uncharacterized protein</fullName>
    </submittedName>
</protein>
<evidence type="ECO:0000313" key="2">
    <source>
        <dbReference type="EMBL" id="KZO98711.1"/>
    </source>
</evidence>
<accession>A0A167PEP6</accession>
<proteinExistence type="predicted"/>
<evidence type="ECO:0000313" key="3">
    <source>
        <dbReference type="Proteomes" id="UP000076738"/>
    </source>
</evidence>
<dbReference type="Proteomes" id="UP000076738">
    <property type="component" value="Unassembled WGS sequence"/>
</dbReference>
<dbReference type="EMBL" id="KV417274">
    <property type="protein sequence ID" value="KZO98711.1"/>
    <property type="molecule type" value="Genomic_DNA"/>
</dbReference>
<reference evidence="2 3" key="1">
    <citation type="journal article" date="2016" name="Mol. Biol. Evol.">
        <title>Comparative Genomics of Early-Diverging Mushroom-Forming Fungi Provides Insights into the Origins of Lignocellulose Decay Capabilities.</title>
        <authorList>
            <person name="Nagy L.G."/>
            <person name="Riley R."/>
            <person name="Tritt A."/>
            <person name="Adam C."/>
            <person name="Daum C."/>
            <person name="Floudas D."/>
            <person name="Sun H."/>
            <person name="Yadav J.S."/>
            <person name="Pangilinan J."/>
            <person name="Larsson K.H."/>
            <person name="Matsuura K."/>
            <person name="Barry K."/>
            <person name="Labutti K."/>
            <person name="Kuo R."/>
            <person name="Ohm R.A."/>
            <person name="Bhattacharya S.S."/>
            <person name="Shirouzu T."/>
            <person name="Yoshinaga Y."/>
            <person name="Martin F.M."/>
            <person name="Grigoriev I.V."/>
            <person name="Hibbett D.S."/>
        </authorList>
    </citation>
    <scope>NUCLEOTIDE SEQUENCE [LARGE SCALE GENOMIC DNA]</scope>
    <source>
        <strain evidence="2 3">TUFC12733</strain>
    </source>
</reference>
<dbReference type="AlphaFoldDB" id="A0A167PEP6"/>